<protein>
    <submittedName>
        <fullName evidence="5">Uncharacterized protein</fullName>
    </submittedName>
</protein>
<comment type="similarity">
    <text evidence="3">Belongs to the GRAS family.</text>
</comment>
<dbReference type="EMBL" id="CAMAPF010001060">
    <property type="protein sequence ID" value="CAH9144103.1"/>
    <property type="molecule type" value="Genomic_DNA"/>
</dbReference>
<dbReference type="PROSITE" id="PS50985">
    <property type="entry name" value="GRAS"/>
    <property type="match status" value="1"/>
</dbReference>
<comment type="caution">
    <text evidence="3">Lacks conserved residue(s) required for the propagation of feature annotation.</text>
</comment>
<evidence type="ECO:0000256" key="1">
    <source>
        <dbReference type="ARBA" id="ARBA00023015"/>
    </source>
</evidence>
<organism evidence="5 6">
    <name type="scientific">Cuscuta epithymum</name>
    <dbReference type="NCBI Taxonomy" id="186058"/>
    <lineage>
        <taxon>Eukaryota</taxon>
        <taxon>Viridiplantae</taxon>
        <taxon>Streptophyta</taxon>
        <taxon>Embryophyta</taxon>
        <taxon>Tracheophyta</taxon>
        <taxon>Spermatophyta</taxon>
        <taxon>Magnoliopsida</taxon>
        <taxon>eudicotyledons</taxon>
        <taxon>Gunneridae</taxon>
        <taxon>Pentapetalae</taxon>
        <taxon>asterids</taxon>
        <taxon>lamiids</taxon>
        <taxon>Solanales</taxon>
        <taxon>Convolvulaceae</taxon>
        <taxon>Cuscuteae</taxon>
        <taxon>Cuscuta</taxon>
        <taxon>Cuscuta subgen. Cuscuta</taxon>
    </lineage>
</organism>
<feature type="short sequence motif" description="VHIID" evidence="3">
    <location>
        <begin position="423"/>
        <end position="427"/>
    </location>
</feature>
<dbReference type="Pfam" id="PF03514">
    <property type="entry name" value="GRAS"/>
    <property type="match status" value="1"/>
</dbReference>
<reference evidence="5" key="1">
    <citation type="submission" date="2022-07" db="EMBL/GenBank/DDBJ databases">
        <authorList>
            <person name="Macas J."/>
            <person name="Novak P."/>
            <person name="Neumann P."/>
        </authorList>
    </citation>
    <scope>NUCLEOTIDE SEQUENCE</scope>
</reference>
<evidence type="ECO:0000256" key="2">
    <source>
        <dbReference type="ARBA" id="ARBA00023163"/>
    </source>
</evidence>
<comment type="caution">
    <text evidence="5">The sequence shown here is derived from an EMBL/GenBank/DDBJ whole genome shotgun (WGS) entry which is preliminary data.</text>
</comment>
<keyword evidence="1" id="KW-0805">Transcription regulation</keyword>
<name>A0AAV0G834_9ASTE</name>
<evidence type="ECO:0000256" key="4">
    <source>
        <dbReference type="SAM" id="MobiDB-lite"/>
    </source>
</evidence>
<evidence type="ECO:0000313" key="5">
    <source>
        <dbReference type="EMBL" id="CAH9144103.1"/>
    </source>
</evidence>
<accession>A0AAV0G834</accession>
<sequence>MDMDNQHRRLSDSNVHKLELENEIIFSAIKQSADIPESYNSALSIAKPPNHALSMDSDRVMKYLNHILLEDDIDDENNHDSFCDPVALRAAESSLYEAMHDKHSSHFETSVGSLKYGDDCTDLHPRKSFVASDSSNLSIQPSSCQTDSDGLNPYLYDINSALISRMDAYLSSADSIPNKFCDVGDETILHFKRGVEEASNFLPAGGRLVIKFDNYPLPPEAEELTRGVAVNIEEHTADSRRGRKHYCSNENVLEERSRKHAAVHNEDAVKLSEVFDKVFLCTDDDDDSPCGVSHTQQQRGRSGPKSYSKKQGQVVDLSALLTRCAKYVAVGDYRAAIDELKKIGKHSSPTGDASQRLAHAFADALEARLTGCGTQLYVPSFRNTISVSGLIKSHMSSSLPFMRLIYLFSNQMIYEAASRGSSLHVIDFGILHGMQWPTLIRDLSRRPGAPQDFE</sequence>
<evidence type="ECO:0000256" key="3">
    <source>
        <dbReference type="PROSITE-ProRule" id="PRU01191"/>
    </source>
</evidence>
<keyword evidence="2" id="KW-0804">Transcription</keyword>
<dbReference type="InterPro" id="IPR005202">
    <property type="entry name" value="TF_GRAS"/>
</dbReference>
<evidence type="ECO:0000313" key="6">
    <source>
        <dbReference type="Proteomes" id="UP001152523"/>
    </source>
</evidence>
<feature type="region of interest" description="Disordered" evidence="4">
    <location>
        <begin position="287"/>
        <end position="309"/>
    </location>
</feature>
<dbReference type="AlphaFoldDB" id="A0AAV0G834"/>
<proteinExistence type="inferred from homology"/>
<dbReference type="Proteomes" id="UP001152523">
    <property type="component" value="Unassembled WGS sequence"/>
</dbReference>
<gene>
    <name evidence="5" type="ORF">CEPIT_LOCUS41184</name>
</gene>
<keyword evidence="6" id="KW-1185">Reference proteome</keyword>
<dbReference type="PANTHER" id="PTHR31636">
    <property type="entry name" value="OSJNBA0084A10.13 PROTEIN-RELATED"/>
    <property type="match status" value="1"/>
</dbReference>